<sequence length="500" mass="50636">MPPLAATGSGLLPMLAVVLPVLAMVVALPLGARGAERMTIALLLPGFLLALGTAIAVQSSGAPAIHLLGHWSPPLGLAFRADGLAAAMLLAAAIVIAAVALFARGGFGVRSGAPETRTAFAFWPLLLALWGGINLAVVANDLFTLYVALELLTFAAMPLVCLEGKRETIEAALRYLMFALLGSVLYLLGVALIYGSAGTLDITLLSGRLGLEAPVIVAAALMTAGLLAKTALLPLHLWLPSAHAGAPAAASAVLSALVVKGSFVILVRLWFGVLAATPSLPAMQILAGLGAAAILLGSAAALAQPRLKLLVAYSTVAQIGYLFLMFPLVAGMPDSETAAKAWTGGSVQAISHAFAKAAMFLAVGLMAARVGHDRIADLAGTARHMPVPLLTFGLAGLTLMGVPPSGGFAAKWLLLSAAIEAGQWWWALVVLGGGLLTGGYVYRVLSVSLTSSGALAPPAPQPPGTPDAIALGLAVLSVALGFVPLASFGLVQVGRMGLAP</sequence>
<evidence type="ECO:0000313" key="5">
    <source>
        <dbReference type="EMBL" id="MBB5691647.1"/>
    </source>
</evidence>
<comment type="subcellular location">
    <subcellularLocation>
        <location evidence="1">Endomembrane system</location>
        <topology evidence="1">Multi-pass membrane protein</topology>
    </subcellularLocation>
    <subcellularLocation>
        <location evidence="2">Membrane</location>
        <topology evidence="2">Multi-pass membrane protein</topology>
    </subcellularLocation>
</comment>
<keyword evidence="3" id="KW-1133">Transmembrane helix</keyword>
<dbReference type="PANTHER" id="PTHR43373:SF1">
    <property type="entry name" value="NA(+)_H(+) ANTIPORTER SUBUNIT A"/>
    <property type="match status" value="1"/>
</dbReference>
<dbReference type="Proteomes" id="UP000562254">
    <property type="component" value="Unassembled WGS sequence"/>
</dbReference>
<dbReference type="RefSeq" id="WP_184487045.1">
    <property type="nucleotide sequence ID" value="NZ_JAAEDJ010000043.1"/>
</dbReference>
<dbReference type="GO" id="GO:0008137">
    <property type="term" value="F:NADH dehydrogenase (ubiquinone) activity"/>
    <property type="evidence" value="ECO:0007669"/>
    <property type="project" value="InterPro"/>
</dbReference>
<evidence type="ECO:0000256" key="3">
    <source>
        <dbReference type="SAM" id="Phobius"/>
    </source>
</evidence>
<dbReference type="GO" id="GO:0016829">
    <property type="term" value="F:lyase activity"/>
    <property type="evidence" value="ECO:0007669"/>
    <property type="project" value="UniProtKB-KW"/>
</dbReference>
<organism evidence="5 6">
    <name type="scientific">Neoroseomonas alkaliterrae</name>
    <dbReference type="NCBI Taxonomy" id="1452450"/>
    <lineage>
        <taxon>Bacteria</taxon>
        <taxon>Pseudomonadati</taxon>
        <taxon>Pseudomonadota</taxon>
        <taxon>Alphaproteobacteria</taxon>
        <taxon>Acetobacterales</taxon>
        <taxon>Acetobacteraceae</taxon>
        <taxon>Neoroseomonas</taxon>
    </lineage>
</organism>
<feature type="transmembrane region" description="Helical" evidence="3">
    <location>
        <begin position="283"/>
        <end position="303"/>
    </location>
</feature>
<feature type="transmembrane region" description="Helical" evidence="3">
    <location>
        <begin position="42"/>
        <end position="65"/>
    </location>
</feature>
<feature type="transmembrane region" description="Helical" evidence="3">
    <location>
        <begin position="85"/>
        <end position="107"/>
    </location>
</feature>
<feature type="domain" description="NADH:quinone oxidoreductase/Mrp antiporter transmembrane" evidence="4">
    <location>
        <begin position="139"/>
        <end position="436"/>
    </location>
</feature>
<gene>
    <name evidence="5" type="ORF">FHS88_003808</name>
</gene>
<feature type="transmembrane region" description="Helical" evidence="3">
    <location>
        <begin position="174"/>
        <end position="195"/>
    </location>
</feature>
<feature type="transmembrane region" description="Helical" evidence="3">
    <location>
        <begin position="215"/>
        <end position="239"/>
    </location>
</feature>
<dbReference type="Pfam" id="PF00361">
    <property type="entry name" value="Proton_antipo_M"/>
    <property type="match status" value="1"/>
</dbReference>
<dbReference type="InterPro" id="IPR001750">
    <property type="entry name" value="ND/Mrp_TM"/>
</dbReference>
<evidence type="ECO:0000259" key="4">
    <source>
        <dbReference type="Pfam" id="PF00361"/>
    </source>
</evidence>
<name>A0A840Y5J5_9PROT</name>
<dbReference type="AlphaFoldDB" id="A0A840Y5J5"/>
<proteinExistence type="predicted"/>
<keyword evidence="3" id="KW-0472">Membrane</keyword>
<feature type="transmembrane region" description="Helical" evidence="3">
    <location>
        <begin position="12"/>
        <end position="30"/>
    </location>
</feature>
<feature type="transmembrane region" description="Helical" evidence="3">
    <location>
        <begin position="119"/>
        <end position="137"/>
    </location>
</feature>
<feature type="transmembrane region" description="Helical" evidence="3">
    <location>
        <begin position="251"/>
        <end position="271"/>
    </location>
</feature>
<dbReference type="GO" id="GO:0042773">
    <property type="term" value="P:ATP synthesis coupled electron transport"/>
    <property type="evidence" value="ECO:0007669"/>
    <property type="project" value="InterPro"/>
</dbReference>
<keyword evidence="2 3" id="KW-0812">Transmembrane</keyword>
<keyword evidence="6" id="KW-1185">Reference proteome</keyword>
<dbReference type="PANTHER" id="PTHR43373">
    <property type="entry name" value="NA(+)/H(+) ANTIPORTER SUBUNIT"/>
    <property type="match status" value="1"/>
</dbReference>
<feature type="transmembrane region" description="Helical" evidence="3">
    <location>
        <begin position="349"/>
        <end position="368"/>
    </location>
</feature>
<dbReference type="EMBL" id="JACIJE010000015">
    <property type="protein sequence ID" value="MBB5691647.1"/>
    <property type="molecule type" value="Genomic_DNA"/>
</dbReference>
<feature type="transmembrane region" description="Helical" evidence="3">
    <location>
        <begin position="424"/>
        <end position="442"/>
    </location>
</feature>
<dbReference type="PRINTS" id="PR01437">
    <property type="entry name" value="NUOXDRDTASE4"/>
</dbReference>
<accession>A0A840Y5J5</accession>
<comment type="caution">
    <text evidence="5">The sequence shown here is derived from an EMBL/GenBank/DDBJ whole genome shotgun (WGS) entry which is preliminary data.</text>
</comment>
<feature type="transmembrane region" description="Helical" evidence="3">
    <location>
        <begin position="389"/>
        <end position="412"/>
    </location>
</feature>
<dbReference type="GO" id="GO:0012505">
    <property type="term" value="C:endomembrane system"/>
    <property type="evidence" value="ECO:0007669"/>
    <property type="project" value="UniProtKB-SubCell"/>
</dbReference>
<evidence type="ECO:0000256" key="1">
    <source>
        <dbReference type="ARBA" id="ARBA00004127"/>
    </source>
</evidence>
<reference evidence="5 6" key="1">
    <citation type="submission" date="2020-08" db="EMBL/GenBank/DDBJ databases">
        <title>Genomic Encyclopedia of Type Strains, Phase IV (KMG-IV): sequencing the most valuable type-strain genomes for metagenomic binning, comparative biology and taxonomic classification.</title>
        <authorList>
            <person name="Goeker M."/>
        </authorList>
    </citation>
    <scope>NUCLEOTIDE SEQUENCE [LARGE SCALE GENOMIC DNA]</scope>
    <source>
        <strain evidence="5 6">DSM 25895</strain>
    </source>
</reference>
<feature type="transmembrane region" description="Helical" evidence="3">
    <location>
        <begin position="310"/>
        <end position="329"/>
    </location>
</feature>
<evidence type="ECO:0000256" key="2">
    <source>
        <dbReference type="RuleBase" id="RU000320"/>
    </source>
</evidence>
<feature type="transmembrane region" description="Helical" evidence="3">
    <location>
        <begin position="143"/>
        <end position="162"/>
    </location>
</feature>
<evidence type="ECO:0000313" key="6">
    <source>
        <dbReference type="Proteomes" id="UP000562254"/>
    </source>
</evidence>
<dbReference type="GO" id="GO:0016020">
    <property type="term" value="C:membrane"/>
    <property type="evidence" value="ECO:0007669"/>
    <property type="project" value="UniProtKB-SubCell"/>
</dbReference>
<protein>
    <submittedName>
        <fullName evidence="5">Formate hydrogenlyase subunit 3/multisubunit Na+/H+ antiporter MnhD subunit</fullName>
    </submittedName>
</protein>
<feature type="transmembrane region" description="Helical" evidence="3">
    <location>
        <begin position="468"/>
        <end position="491"/>
    </location>
</feature>
<dbReference type="InterPro" id="IPR003918">
    <property type="entry name" value="NADH_UbQ_OxRdtase"/>
</dbReference>
<dbReference type="InterPro" id="IPR050616">
    <property type="entry name" value="CPA3_Na-H_Antiporter_A"/>
</dbReference>
<keyword evidence="5" id="KW-0456">Lyase</keyword>